<evidence type="ECO:0000313" key="15">
    <source>
        <dbReference type="Proteomes" id="UP000324611"/>
    </source>
</evidence>
<evidence type="ECO:0000259" key="13">
    <source>
        <dbReference type="PROSITE" id="PS50885"/>
    </source>
</evidence>
<evidence type="ECO:0000256" key="3">
    <source>
        <dbReference type="ARBA" id="ARBA00012438"/>
    </source>
</evidence>
<feature type="modified residue" description="4-aspartylphosphate" evidence="8">
    <location>
        <position position="1133"/>
    </location>
</feature>
<evidence type="ECO:0000313" key="14">
    <source>
        <dbReference type="EMBL" id="KAA2239782.1"/>
    </source>
</evidence>
<name>A0A5B2VN93_9BACT</name>
<dbReference type="GO" id="GO:0000155">
    <property type="term" value="F:phosphorelay sensor kinase activity"/>
    <property type="evidence" value="ECO:0007669"/>
    <property type="project" value="InterPro"/>
</dbReference>
<comment type="catalytic activity">
    <reaction evidence="1">
        <text>ATP + protein L-histidine = ADP + protein N-phospho-L-histidine.</text>
        <dbReference type="EC" id="2.7.13.3"/>
    </reaction>
</comment>
<evidence type="ECO:0000259" key="12">
    <source>
        <dbReference type="PROSITE" id="PS50110"/>
    </source>
</evidence>
<dbReference type="CDD" id="cd00082">
    <property type="entry name" value="HisKA"/>
    <property type="match status" value="1"/>
</dbReference>
<dbReference type="SMART" id="SM00387">
    <property type="entry name" value="HATPase_c"/>
    <property type="match status" value="1"/>
</dbReference>
<keyword evidence="4 8" id="KW-0597">Phosphoprotein</keyword>
<dbReference type="InterPro" id="IPR003660">
    <property type="entry name" value="HAMP_dom"/>
</dbReference>
<keyword evidence="10" id="KW-0812">Transmembrane</keyword>
<dbReference type="SUPFAM" id="SSF158472">
    <property type="entry name" value="HAMP domain-like"/>
    <property type="match status" value="1"/>
</dbReference>
<dbReference type="InterPro" id="IPR004358">
    <property type="entry name" value="Sig_transdc_His_kin-like_C"/>
</dbReference>
<keyword evidence="7" id="KW-0902">Two-component regulatory system</keyword>
<dbReference type="InterPro" id="IPR036097">
    <property type="entry name" value="HisK_dim/P_sf"/>
</dbReference>
<keyword evidence="10" id="KW-0472">Membrane</keyword>
<evidence type="ECO:0000256" key="4">
    <source>
        <dbReference type="ARBA" id="ARBA00022553"/>
    </source>
</evidence>
<evidence type="ECO:0000256" key="2">
    <source>
        <dbReference type="ARBA" id="ARBA00004370"/>
    </source>
</evidence>
<dbReference type="Gene3D" id="3.30.565.10">
    <property type="entry name" value="Histidine kinase-like ATPase, C-terminal domain"/>
    <property type="match status" value="1"/>
</dbReference>
<dbReference type="Gene3D" id="1.10.287.130">
    <property type="match status" value="1"/>
</dbReference>
<dbReference type="SUPFAM" id="SSF47384">
    <property type="entry name" value="Homodimeric domain of signal transducing histidine kinase"/>
    <property type="match status" value="1"/>
</dbReference>
<dbReference type="RefSeq" id="WP_149840959.1">
    <property type="nucleotide sequence ID" value="NZ_VUOC01000004.1"/>
</dbReference>
<protein>
    <recommendedName>
        <fullName evidence="3">histidine kinase</fullName>
        <ecNumber evidence="3">2.7.13.3</ecNumber>
    </recommendedName>
</protein>
<dbReference type="AlphaFoldDB" id="A0A5B2VN93"/>
<dbReference type="SUPFAM" id="SSF52172">
    <property type="entry name" value="CheY-like"/>
    <property type="match status" value="3"/>
</dbReference>
<evidence type="ECO:0000259" key="11">
    <source>
        <dbReference type="PROSITE" id="PS50109"/>
    </source>
</evidence>
<dbReference type="Pfam" id="PF05227">
    <property type="entry name" value="CHASE3"/>
    <property type="match status" value="1"/>
</dbReference>
<dbReference type="PRINTS" id="PR00344">
    <property type="entry name" value="BCTRLSENSOR"/>
</dbReference>
<dbReference type="SUPFAM" id="SSF55874">
    <property type="entry name" value="ATPase domain of HSP90 chaperone/DNA topoisomerase II/histidine kinase"/>
    <property type="match status" value="1"/>
</dbReference>
<keyword evidence="6" id="KW-0418">Kinase</keyword>
<dbReference type="Proteomes" id="UP000324611">
    <property type="component" value="Unassembled WGS sequence"/>
</dbReference>
<dbReference type="InterPro" id="IPR011006">
    <property type="entry name" value="CheY-like_superfamily"/>
</dbReference>
<organism evidence="14 15">
    <name type="scientific">Chitinophaga agrisoli</name>
    <dbReference type="NCBI Taxonomy" id="2607653"/>
    <lineage>
        <taxon>Bacteria</taxon>
        <taxon>Pseudomonadati</taxon>
        <taxon>Bacteroidota</taxon>
        <taxon>Chitinophagia</taxon>
        <taxon>Chitinophagales</taxon>
        <taxon>Chitinophagaceae</taxon>
        <taxon>Chitinophaga</taxon>
    </lineage>
</organism>
<dbReference type="SUPFAM" id="SSF55781">
    <property type="entry name" value="GAF domain-like"/>
    <property type="match status" value="1"/>
</dbReference>
<dbReference type="Gene3D" id="3.40.50.2300">
    <property type="match status" value="3"/>
</dbReference>
<comment type="caution">
    <text evidence="14">The sequence shown here is derived from an EMBL/GenBank/DDBJ whole genome shotgun (WGS) entry which is preliminary data.</text>
</comment>
<feature type="coiled-coil region" evidence="9">
    <location>
        <begin position="434"/>
        <end position="510"/>
    </location>
</feature>
<dbReference type="EMBL" id="VUOC01000004">
    <property type="protein sequence ID" value="KAA2239782.1"/>
    <property type="molecule type" value="Genomic_DNA"/>
</dbReference>
<dbReference type="CDD" id="cd16922">
    <property type="entry name" value="HATPase_EvgS-ArcB-TorS-like"/>
    <property type="match status" value="1"/>
</dbReference>
<comment type="subcellular location">
    <subcellularLocation>
        <location evidence="2">Membrane</location>
    </subcellularLocation>
</comment>
<dbReference type="PROSITE" id="PS50109">
    <property type="entry name" value="HIS_KIN"/>
    <property type="match status" value="1"/>
</dbReference>
<dbReference type="InterPro" id="IPR003018">
    <property type="entry name" value="GAF"/>
</dbReference>
<dbReference type="SMART" id="SM00388">
    <property type="entry name" value="HisKA"/>
    <property type="match status" value="1"/>
</dbReference>
<proteinExistence type="predicted"/>
<dbReference type="GO" id="GO:0016020">
    <property type="term" value="C:membrane"/>
    <property type="evidence" value="ECO:0007669"/>
    <property type="project" value="UniProtKB-SubCell"/>
</dbReference>
<dbReference type="InterPro" id="IPR001789">
    <property type="entry name" value="Sig_transdc_resp-reg_receiver"/>
</dbReference>
<dbReference type="CDD" id="cd17546">
    <property type="entry name" value="REC_hyHK_CKI1_RcsC-like"/>
    <property type="match status" value="1"/>
</dbReference>
<keyword evidence="10" id="KW-1133">Transmembrane helix</keyword>
<sequence length="1202" mass="134315">MKESFKRNLLVSYGLSFFLVIISSIASYMSIHNLLESQGLVDHTNSVINKLERVISVLKDGETGQRGFLLTGRQEFLEPYSGAREEALHLIDEVQELTLDNPSQQASLEELRSTTTLRFAQLQDLIDARKRGTAASVEDLNRGREQMVSSRRLVQVMQDREQALLLQRTNKANQFAAYTPTLIVIASFLSLLVAVVSFLRVNSDYEKRKVLQLALQQKDEDTSRRLHLIQGIADKISGGDYAIRVGDAGKDVLGSLAGSLNKMAESLQHSFNILSDKEWLQTGVANLNEMLIGEKRPDVITSQAIQFIAEYARAQAGAFYLLKNEDTLGLVAGYGLDKERTPAQVTIGEGLAGQSAASGKEMLLENVADAQWTINNTSGRIQPDTVIAIPVYHERLLKGVMELASLDSFGPVTREFFKAVSYNVGLAIHSAHDHQRLQDLLAETQAQSEELQAQHSELENINTELEAQSQKLQASEEELRVQQEELQQANQELEERSRLLEEKNELILERNFEIQGKAEELALSTRYKSEFLANMSHELRTPLNSILLLSRLLSENHGGNLSGEQVEYATVIQSSGNGLLTLIDEILDLSRIESGKMELEYDYVPLDEVIREMRSLFDPLAKDKGISFRIEAADDLPNMIETDRLRLQQILRNLISNALKFTARGEVTLQIAKEATAISFAVKDTGIGIPRDKQETIFDAFQQADGSTRRKYGGSGLGLSISRELAKLLGGEITLQSEEGKGSVFTLNLPLQKGAAIQQTHAAVTSAIAQPILEEFQFHPENTKEAYNDHSRYTAPFIPAAIPDDRNAIAAGEKVILIIEDDTTFARSLLDYTRQKGYKGIVAVRGDEGVELAKSFLPMGILLDIQLPVKNGWEVMEELKSDPATRPIPVHIMSMYEVKNRSLSRGAVDFINKPVDTEKLGEVFEKIEQALSRSPRKVLIVEENEKHAQALSYFLGNFNVSAEIRNTVGEGIKALDRSEVDCVILDMGVPAQQSYNILEDVKKTPGYENLPIIVFTGRNLSYVEEMKLKQYADSIVVKTAHSYQRILDEVSLFLHLVEENKREQNVVKYRRLGALSEVLKGKVVLVADDDVRNIFSLTKSLEAYGMKVISAIDGKEALRQLEEVPRVDLVLMDMMMPEMDGYEATRRIREIHKYSKLPVIAVTAKAMTGDREKCINAGASDYITKPVDVDQLISLLRVWLYE</sequence>
<gene>
    <name evidence="14" type="ORF">F0L74_26695</name>
</gene>
<evidence type="ECO:0000256" key="10">
    <source>
        <dbReference type="SAM" id="Phobius"/>
    </source>
</evidence>
<feature type="domain" description="Response regulatory" evidence="12">
    <location>
        <begin position="815"/>
        <end position="928"/>
    </location>
</feature>
<dbReference type="FunFam" id="3.30.565.10:FF:000010">
    <property type="entry name" value="Sensor histidine kinase RcsC"/>
    <property type="match status" value="1"/>
</dbReference>
<feature type="transmembrane region" description="Helical" evidence="10">
    <location>
        <begin position="12"/>
        <end position="31"/>
    </location>
</feature>
<feature type="modified residue" description="4-aspartylphosphate" evidence="8">
    <location>
        <position position="864"/>
    </location>
</feature>
<dbReference type="PROSITE" id="PS50885">
    <property type="entry name" value="HAMP"/>
    <property type="match status" value="1"/>
</dbReference>
<feature type="modified residue" description="4-aspartylphosphate" evidence="8">
    <location>
        <position position="986"/>
    </location>
</feature>
<feature type="domain" description="Response regulatory" evidence="12">
    <location>
        <begin position="937"/>
        <end position="1053"/>
    </location>
</feature>
<dbReference type="Pfam" id="PF13185">
    <property type="entry name" value="GAF_2"/>
    <property type="match status" value="1"/>
</dbReference>
<dbReference type="PROSITE" id="PS50110">
    <property type="entry name" value="RESPONSE_REGULATORY"/>
    <property type="match status" value="3"/>
</dbReference>
<dbReference type="Pfam" id="PF00512">
    <property type="entry name" value="HisKA"/>
    <property type="match status" value="1"/>
</dbReference>
<dbReference type="Pfam" id="PF00072">
    <property type="entry name" value="Response_reg"/>
    <property type="match status" value="3"/>
</dbReference>
<reference evidence="14 15" key="1">
    <citation type="submission" date="2019-09" db="EMBL/GenBank/DDBJ databases">
        <title>Chitinophaga ginsengihumi sp. nov., isolated from soil of ginseng rhizosphere.</title>
        <authorList>
            <person name="Lee J."/>
        </authorList>
    </citation>
    <scope>NUCLEOTIDE SEQUENCE [LARGE SCALE GENOMIC DNA]</scope>
    <source>
        <strain evidence="14 15">BN140078</strain>
    </source>
</reference>
<evidence type="ECO:0000256" key="6">
    <source>
        <dbReference type="ARBA" id="ARBA00022777"/>
    </source>
</evidence>
<dbReference type="PANTHER" id="PTHR45339:SF1">
    <property type="entry name" value="HYBRID SIGNAL TRANSDUCTION HISTIDINE KINASE J"/>
    <property type="match status" value="1"/>
</dbReference>
<dbReference type="CDD" id="cd06225">
    <property type="entry name" value="HAMP"/>
    <property type="match status" value="1"/>
</dbReference>
<feature type="domain" description="Response regulatory" evidence="12">
    <location>
        <begin position="1083"/>
        <end position="1200"/>
    </location>
</feature>
<dbReference type="Pfam" id="PF00672">
    <property type="entry name" value="HAMP"/>
    <property type="match status" value="1"/>
</dbReference>
<dbReference type="CDD" id="cd19410">
    <property type="entry name" value="HK9-like_sensor"/>
    <property type="match status" value="1"/>
</dbReference>
<dbReference type="InterPro" id="IPR007891">
    <property type="entry name" value="CHASE3"/>
</dbReference>
<dbReference type="Gene3D" id="3.30.450.40">
    <property type="match status" value="1"/>
</dbReference>
<keyword evidence="15" id="KW-1185">Reference proteome</keyword>
<dbReference type="InterPro" id="IPR036890">
    <property type="entry name" value="HATPase_C_sf"/>
</dbReference>
<dbReference type="InterPro" id="IPR005467">
    <property type="entry name" value="His_kinase_dom"/>
</dbReference>
<dbReference type="SMART" id="SM00304">
    <property type="entry name" value="HAMP"/>
    <property type="match status" value="1"/>
</dbReference>
<dbReference type="InterPro" id="IPR003594">
    <property type="entry name" value="HATPase_dom"/>
</dbReference>
<keyword evidence="5" id="KW-0808">Transferase</keyword>
<dbReference type="Pfam" id="PF02518">
    <property type="entry name" value="HATPase_c"/>
    <property type="match status" value="1"/>
</dbReference>
<evidence type="ECO:0000256" key="1">
    <source>
        <dbReference type="ARBA" id="ARBA00000085"/>
    </source>
</evidence>
<accession>A0A5B2VN93</accession>
<evidence type="ECO:0000256" key="7">
    <source>
        <dbReference type="ARBA" id="ARBA00023012"/>
    </source>
</evidence>
<feature type="domain" description="HAMP" evidence="13">
    <location>
        <begin position="220"/>
        <end position="272"/>
    </location>
</feature>
<keyword evidence="9" id="KW-0175">Coiled coil</keyword>
<evidence type="ECO:0000256" key="5">
    <source>
        <dbReference type="ARBA" id="ARBA00022679"/>
    </source>
</evidence>
<dbReference type="EC" id="2.7.13.3" evidence="3"/>
<dbReference type="PANTHER" id="PTHR45339">
    <property type="entry name" value="HYBRID SIGNAL TRANSDUCTION HISTIDINE KINASE J"/>
    <property type="match status" value="1"/>
</dbReference>
<evidence type="ECO:0000256" key="9">
    <source>
        <dbReference type="SAM" id="Coils"/>
    </source>
</evidence>
<dbReference type="Gene3D" id="6.10.340.10">
    <property type="match status" value="1"/>
</dbReference>
<feature type="domain" description="Histidine kinase" evidence="11">
    <location>
        <begin position="534"/>
        <end position="753"/>
    </location>
</feature>
<dbReference type="SMART" id="SM00448">
    <property type="entry name" value="REC"/>
    <property type="match status" value="3"/>
</dbReference>
<evidence type="ECO:0000256" key="8">
    <source>
        <dbReference type="PROSITE-ProRule" id="PRU00169"/>
    </source>
</evidence>
<dbReference type="InterPro" id="IPR003661">
    <property type="entry name" value="HisK_dim/P_dom"/>
</dbReference>
<reference evidence="14 15" key="2">
    <citation type="submission" date="2019-09" db="EMBL/GenBank/DDBJ databases">
        <authorList>
            <person name="Jin C."/>
        </authorList>
    </citation>
    <scope>NUCLEOTIDE SEQUENCE [LARGE SCALE GENOMIC DNA]</scope>
    <source>
        <strain evidence="14 15">BN140078</strain>
    </source>
</reference>
<dbReference type="InterPro" id="IPR029016">
    <property type="entry name" value="GAF-like_dom_sf"/>
</dbReference>